<feature type="compositionally biased region" description="Polar residues" evidence="1">
    <location>
        <begin position="48"/>
        <end position="57"/>
    </location>
</feature>
<evidence type="ECO:0000313" key="3">
    <source>
        <dbReference type="Proteomes" id="UP000652761"/>
    </source>
</evidence>
<dbReference type="Proteomes" id="UP000652761">
    <property type="component" value="Unassembled WGS sequence"/>
</dbReference>
<evidence type="ECO:0000256" key="1">
    <source>
        <dbReference type="SAM" id="MobiDB-lite"/>
    </source>
</evidence>
<proteinExistence type="predicted"/>
<comment type="caution">
    <text evidence="2">The sequence shown here is derived from an EMBL/GenBank/DDBJ whole genome shotgun (WGS) entry which is preliminary data.</text>
</comment>
<protein>
    <submittedName>
        <fullName evidence="2">Uncharacterized protein</fullName>
    </submittedName>
</protein>
<name>A0A843VJX4_COLES</name>
<accession>A0A843VJX4</accession>
<dbReference type="AlphaFoldDB" id="A0A843VJX4"/>
<evidence type="ECO:0000313" key="2">
    <source>
        <dbReference type="EMBL" id="MQL93554.1"/>
    </source>
</evidence>
<feature type="non-terminal residue" evidence="2">
    <location>
        <position position="1"/>
    </location>
</feature>
<reference evidence="2" key="1">
    <citation type="submission" date="2017-07" db="EMBL/GenBank/DDBJ databases">
        <title>Taro Niue Genome Assembly and Annotation.</title>
        <authorList>
            <person name="Atibalentja N."/>
            <person name="Keating K."/>
            <person name="Fields C.J."/>
        </authorList>
    </citation>
    <scope>NUCLEOTIDE SEQUENCE</scope>
    <source>
        <strain evidence="2">Niue_2</strain>
        <tissue evidence="2">Leaf</tissue>
    </source>
</reference>
<dbReference type="EMBL" id="NMUH01001574">
    <property type="protein sequence ID" value="MQL93554.1"/>
    <property type="molecule type" value="Genomic_DNA"/>
</dbReference>
<organism evidence="2 3">
    <name type="scientific">Colocasia esculenta</name>
    <name type="common">Wild taro</name>
    <name type="synonym">Arum esculentum</name>
    <dbReference type="NCBI Taxonomy" id="4460"/>
    <lineage>
        <taxon>Eukaryota</taxon>
        <taxon>Viridiplantae</taxon>
        <taxon>Streptophyta</taxon>
        <taxon>Embryophyta</taxon>
        <taxon>Tracheophyta</taxon>
        <taxon>Spermatophyta</taxon>
        <taxon>Magnoliopsida</taxon>
        <taxon>Liliopsida</taxon>
        <taxon>Araceae</taxon>
        <taxon>Aroideae</taxon>
        <taxon>Colocasieae</taxon>
        <taxon>Colocasia</taxon>
    </lineage>
</organism>
<sequence length="124" mass="12791">MVGRGSLGETRASRISLLKGERKFRSSSAGAFPSARWIIASMRRSSFLGQTRGSSRPQPIAADGGRQQSDWVNASGAPVPAPRTGLDANGAVSPPAHPEAPGGHEIVGATIPPAALMAEKPPEL</sequence>
<feature type="region of interest" description="Disordered" evidence="1">
    <location>
        <begin position="48"/>
        <end position="113"/>
    </location>
</feature>
<gene>
    <name evidence="2" type="ORF">Taro_026198</name>
</gene>
<keyword evidence="3" id="KW-1185">Reference proteome</keyword>